<protein>
    <recommendedName>
        <fullName evidence="1">Methyltransferase type 11 domain-containing protein</fullName>
    </recommendedName>
</protein>
<dbReference type="InterPro" id="IPR013216">
    <property type="entry name" value="Methyltransf_11"/>
</dbReference>
<keyword evidence="3" id="KW-1185">Reference proteome</keyword>
<comment type="caution">
    <text evidence="2">The sequence shown here is derived from an EMBL/GenBank/DDBJ whole genome shotgun (WGS) entry which is preliminary data.</text>
</comment>
<dbReference type="RefSeq" id="WP_344125345.1">
    <property type="nucleotide sequence ID" value="NZ_BAAALT010000003.1"/>
</dbReference>
<dbReference type="EMBL" id="BAAALT010000003">
    <property type="protein sequence ID" value="GAA1784290.1"/>
    <property type="molecule type" value="Genomic_DNA"/>
</dbReference>
<proteinExistence type="predicted"/>
<dbReference type="Proteomes" id="UP001500218">
    <property type="component" value="Unassembled WGS sequence"/>
</dbReference>
<dbReference type="Gene3D" id="3.40.50.150">
    <property type="entry name" value="Vaccinia Virus protein VP39"/>
    <property type="match status" value="1"/>
</dbReference>
<sequence>MGSHVSRTRRQWDGHVSAWFDQFAHARWAAFEPYWGMWRIPQSQLAVLPADVAGQAAVELGCGSGYVSAWLAGRGARPIGVDVSARQLATAHRLQDEFGVRFPLLLADAERVPLADGSADLVISEYGASVWCDPYRWLPEAARLLRPGGRLVFMAQSTLARMCVPEQGPATDRLLRDLFGLHRIVRRGTSGEEYHLFTLPHGEWIRLMGDCGLVVENLIEVQVPPDATNDDFPELPDEWVRRWPAEEVWFARRPPVTRP</sequence>
<dbReference type="CDD" id="cd02440">
    <property type="entry name" value="AdoMet_MTases"/>
    <property type="match status" value="1"/>
</dbReference>
<reference evidence="2 3" key="1">
    <citation type="journal article" date="2019" name="Int. J. Syst. Evol. Microbiol.">
        <title>The Global Catalogue of Microorganisms (GCM) 10K type strain sequencing project: providing services to taxonomists for standard genome sequencing and annotation.</title>
        <authorList>
            <consortium name="The Broad Institute Genomics Platform"/>
            <consortium name="The Broad Institute Genome Sequencing Center for Infectious Disease"/>
            <person name="Wu L."/>
            <person name="Ma J."/>
        </authorList>
    </citation>
    <scope>NUCLEOTIDE SEQUENCE [LARGE SCALE GENOMIC DNA]</scope>
    <source>
        <strain evidence="2 3">JCM 13250</strain>
    </source>
</reference>
<dbReference type="PANTHER" id="PTHR43591:SF24">
    <property type="entry name" value="2-METHOXY-6-POLYPRENYL-1,4-BENZOQUINOL METHYLASE, MITOCHONDRIAL"/>
    <property type="match status" value="1"/>
</dbReference>
<evidence type="ECO:0000259" key="1">
    <source>
        <dbReference type="Pfam" id="PF08241"/>
    </source>
</evidence>
<dbReference type="Pfam" id="PF08241">
    <property type="entry name" value="Methyltransf_11"/>
    <property type="match status" value="1"/>
</dbReference>
<name>A0ABN2LDE6_9ACTN</name>
<feature type="domain" description="Methyltransferase type 11" evidence="1">
    <location>
        <begin position="59"/>
        <end position="153"/>
    </location>
</feature>
<dbReference type="InterPro" id="IPR029063">
    <property type="entry name" value="SAM-dependent_MTases_sf"/>
</dbReference>
<gene>
    <name evidence="2" type="ORF">GCM10009682_03100</name>
</gene>
<dbReference type="PANTHER" id="PTHR43591">
    <property type="entry name" value="METHYLTRANSFERASE"/>
    <property type="match status" value="1"/>
</dbReference>
<evidence type="ECO:0000313" key="3">
    <source>
        <dbReference type="Proteomes" id="UP001500218"/>
    </source>
</evidence>
<dbReference type="SUPFAM" id="SSF53335">
    <property type="entry name" value="S-adenosyl-L-methionine-dependent methyltransferases"/>
    <property type="match status" value="1"/>
</dbReference>
<organism evidence="2 3">
    <name type="scientific">Luedemannella flava</name>
    <dbReference type="NCBI Taxonomy" id="349316"/>
    <lineage>
        <taxon>Bacteria</taxon>
        <taxon>Bacillati</taxon>
        <taxon>Actinomycetota</taxon>
        <taxon>Actinomycetes</taxon>
        <taxon>Micromonosporales</taxon>
        <taxon>Micromonosporaceae</taxon>
        <taxon>Luedemannella</taxon>
    </lineage>
</organism>
<accession>A0ABN2LDE6</accession>
<evidence type="ECO:0000313" key="2">
    <source>
        <dbReference type="EMBL" id="GAA1784290.1"/>
    </source>
</evidence>